<name>A0ABN9PHN2_9DINO</name>
<organism evidence="2 3">
    <name type="scientific">Prorocentrum cordatum</name>
    <dbReference type="NCBI Taxonomy" id="2364126"/>
    <lineage>
        <taxon>Eukaryota</taxon>
        <taxon>Sar</taxon>
        <taxon>Alveolata</taxon>
        <taxon>Dinophyceae</taxon>
        <taxon>Prorocentrales</taxon>
        <taxon>Prorocentraceae</taxon>
        <taxon>Prorocentrum</taxon>
    </lineage>
</organism>
<reference evidence="2" key="1">
    <citation type="submission" date="2023-10" db="EMBL/GenBank/DDBJ databases">
        <authorList>
            <person name="Chen Y."/>
            <person name="Shah S."/>
            <person name="Dougan E. K."/>
            <person name="Thang M."/>
            <person name="Chan C."/>
        </authorList>
    </citation>
    <scope>NUCLEOTIDE SEQUENCE [LARGE SCALE GENOMIC DNA]</scope>
</reference>
<gene>
    <name evidence="2" type="ORF">PCOR1329_LOCUS1181</name>
</gene>
<sequence>MRDEQQGNKKEQHTRWLNCAQGSAFSAPGAWRRYPAGTLGVEVRTRKRTPPSSTRGRGRTKTTTRGEARRTEAPLCEKEHLGQRLGAARGGRGRKAQVWNTSATPHVLARSGGEESGRARPPTAETGRQMSTCQTIFKHSQKSTTDRHRTMLASFLYHPPVRGVSACP</sequence>
<keyword evidence="3" id="KW-1185">Reference proteome</keyword>
<evidence type="ECO:0000313" key="3">
    <source>
        <dbReference type="Proteomes" id="UP001189429"/>
    </source>
</evidence>
<evidence type="ECO:0000256" key="1">
    <source>
        <dbReference type="SAM" id="MobiDB-lite"/>
    </source>
</evidence>
<comment type="caution">
    <text evidence="2">The sequence shown here is derived from an EMBL/GenBank/DDBJ whole genome shotgun (WGS) entry which is preliminary data.</text>
</comment>
<evidence type="ECO:0000313" key="2">
    <source>
        <dbReference type="EMBL" id="CAK0789681.1"/>
    </source>
</evidence>
<proteinExistence type="predicted"/>
<dbReference type="EMBL" id="CAUYUJ010000281">
    <property type="protein sequence ID" value="CAK0789681.1"/>
    <property type="molecule type" value="Genomic_DNA"/>
</dbReference>
<feature type="region of interest" description="Disordered" evidence="1">
    <location>
        <begin position="1"/>
        <end position="20"/>
    </location>
</feature>
<feature type="compositionally biased region" description="Basic and acidic residues" evidence="1">
    <location>
        <begin position="64"/>
        <end position="82"/>
    </location>
</feature>
<protein>
    <submittedName>
        <fullName evidence="2">Uncharacterized protein</fullName>
    </submittedName>
</protein>
<dbReference type="Proteomes" id="UP001189429">
    <property type="component" value="Unassembled WGS sequence"/>
</dbReference>
<feature type="region of interest" description="Disordered" evidence="1">
    <location>
        <begin position="38"/>
        <end position="129"/>
    </location>
</feature>
<feature type="compositionally biased region" description="Basic and acidic residues" evidence="1">
    <location>
        <begin position="1"/>
        <end position="14"/>
    </location>
</feature>
<accession>A0ABN9PHN2</accession>